<evidence type="ECO:0000313" key="3">
    <source>
        <dbReference type="Proteomes" id="UP001595816"/>
    </source>
</evidence>
<protein>
    <submittedName>
        <fullName evidence="2">Helix-turn-helix domain-containing protein</fullName>
    </submittedName>
</protein>
<dbReference type="InterPro" id="IPR041657">
    <property type="entry name" value="HTH_17"/>
</dbReference>
<evidence type="ECO:0000313" key="2">
    <source>
        <dbReference type="EMBL" id="MFC4132700.1"/>
    </source>
</evidence>
<reference evidence="3" key="1">
    <citation type="journal article" date="2019" name="Int. J. Syst. Evol. Microbiol.">
        <title>The Global Catalogue of Microorganisms (GCM) 10K type strain sequencing project: providing services to taxonomists for standard genome sequencing and annotation.</title>
        <authorList>
            <consortium name="The Broad Institute Genomics Platform"/>
            <consortium name="The Broad Institute Genome Sequencing Center for Infectious Disease"/>
            <person name="Wu L."/>
            <person name="Ma J."/>
        </authorList>
    </citation>
    <scope>NUCLEOTIDE SEQUENCE [LARGE SCALE GENOMIC DNA]</scope>
    <source>
        <strain evidence="3">CGMCC 4.7289</strain>
    </source>
</reference>
<sequence>MMELETLEQTPHHAHPLMRTGEVARLFRVDPSTVIRWAQKGKFQCGRTLGGQRRYLRSEIEALAEADGMGMIWP</sequence>
<proteinExistence type="predicted"/>
<dbReference type="Proteomes" id="UP001595816">
    <property type="component" value="Unassembled WGS sequence"/>
</dbReference>
<evidence type="ECO:0000259" key="1">
    <source>
        <dbReference type="Pfam" id="PF12728"/>
    </source>
</evidence>
<dbReference type="CDD" id="cd04762">
    <property type="entry name" value="HTH_MerR-trunc"/>
    <property type="match status" value="1"/>
</dbReference>
<comment type="caution">
    <text evidence="2">The sequence shown here is derived from an EMBL/GenBank/DDBJ whole genome shotgun (WGS) entry which is preliminary data.</text>
</comment>
<name>A0ABV8LPL6_9ACTN</name>
<dbReference type="SUPFAM" id="SSF46955">
    <property type="entry name" value="Putative DNA-binding domain"/>
    <property type="match status" value="1"/>
</dbReference>
<accession>A0ABV8LPL6</accession>
<dbReference type="EMBL" id="JBHSAY010000009">
    <property type="protein sequence ID" value="MFC4132700.1"/>
    <property type="molecule type" value="Genomic_DNA"/>
</dbReference>
<gene>
    <name evidence="2" type="ORF">ACFOZ4_18995</name>
</gene>
<dbReference type="Gene3D" id="1.10.1660.10">
    <property type="match status" value="1"/>
</dbReference>
<dbReference type="InterPro" id="IPR009061">
    <property type="entry name" value="DNA-bd_dom_put_sf"/>
</dbReference>
<feature type="domain" description="Helix-turn-helix" evidence="1">
    <location>
        <begin position="17"/>
        <end position="66"/>
    </location>
</feature>
<dbReference type="RefSeq" id="WP_275978187.1">
    <property type="nucleotide sequence ID" value="NZ_JAMZDZ010000001.1"/>
</dbReference>
<organism evidence="2 3">
    <name type="scientific">Hamadaea flava</name>
    <dbReference type="NCBI Taxonomy" id="1742688"/>
    <lineage>
        <taxon>Bacteria</taxon>
        <taxon>Bacillati</taxon>
        <taxon>Actinomycetota</taxon>
        <taxon>Actinomycetes</taxon>
        <taxon>Micromonosporales</taxon>
        <taxon>Micromonosporaceae</taxon>
        <taxon>Hamadaea</taxon>
    </lineage>
</organism>
<dbReference type="Pfam" id="PF12728">
    <property type="entry name" value="HTH_17"/>
    <property type="match status" value="1"/>
</dbReference>
<keyword evidence="3" id="KW-1185">Reference proteome</keyword>